<dbReference type="PANTHER" id="PTHR45790:SF3">
    <property type="entry name" value="S-ADENOSYL-L-METHIONINE-DEPENDENT UROPORPHYRINOGEN III METHYLTRANSFERASE, CHLOROPLASTIC"/>
    <property type="match status" value="1"/>
</dbReference>
<dbReference type="CDD" id="cd11642">
    <property type="entry name" value="SUMT"/>
    <property type="match status" value="1"/>
</dbReference>
<name>A0ABY8QLY3_9RHOB</name>
<dbReference type="InterPro" id="IPR050161">
    <property type="entry name" value="Siro_Cobalamin_biosynth"/>
</dbReference>
<dbReference type="InterPro" id="IPR000878">
    <property type="entry name" value="4pyrrol_Mease"/>
</dbReference>
<dbReference type="PROSITE" id="PS00840">
    <property type="entry name" value="SUMT_2"/>
    <property type="match status" value="1"/>
</dbReference>
<dbReference type="InterPro" id="IPR014776">
    <property type="entry name" value="4pyrrole_Mease_sub2"/>
</dbReference>
<evidence type="ECO:0000256" key="2">
    <source>
        <dbReference type="ARBA" id="ARBA00012162"/>
    </source>
</evidence>
<dbReference type="PANTHER" id="PTHR45790">
    <property type="entry name" value="SIROHEME SYNTHASE-RELATED"/>
    <property type="match status" value="1"/>
</dbReference>
<feature type="domain" description="Tetrapyrrole methylase" evidence="9">
    <location>
        <begin position="46"/>
        <end position="255"/>
    </location>
</feature>
<sequence length="294" mass="30637">MSDLSALPAPSGLLSNVLRFVWGAARSTRQPAAPARDRADQRQGHIALVGAGPGARDLLTLRAVKRLQEADMVFHDRLVDPEVLGFARPGAELVFVGKEVGAHAWPQERINQVIVAEAARGRRVVRLKSGDPGVFGRAGEEIAAANARAIPVEIIPGVTAVCAAAASMGQSLTERGVADTLVLATGMGQKGDPLPDCTRLSGPGTTTGFYMSVRQAQRISDALMARGLPGDAPVCVAVEVSKPGERSLRGTVSGLAQLIRDNDVRGCAILLVTWPREAGATVTRAAPVAADLPA</sequence>
<dbReference type="GO" id="GO:0032259">
    <property type="term" value="P:methylation"/>
    <property type="evidence" value="ECO:0007669"/>
    <property type="project" value="UniProtKB-KW"/>
</dbReference>
<proteinExistence type="inferred from homology"/>
<comment type="pathway">
    <text evidence="7">Porphyrin-containing compound metabolism; siroheme biosynthesis; precorrin-2 from uroporphyrinogen III: step 1/1.</text>
</comment>
<accession>A0ABY8QLY3</accession>
<dbReference type="Pfam" id="PF00590">
    <property type="entry name" value="TP_methylase"/>
    <property type="match status" value="1"/>
</dbReference>
<keyword evidence="4 8" id="KW-0808">Transferase</keyword>
<dbReference type="InterPro" id="IPR006366">
    <property type="entry name" value="CobA/CysG_C"/>
</dbReference>
<dbReference type="InterPro" id="IPR003043">
    <property type="entry name" value="Uropor_MeTrfase_CS"/>
</dbReference>
<evidence type="ECO:0000256" key="4">
    <source>
        <dbReference type="ARBA" id="ARBA00022679"/>
    </source>
</evidence>
<evidence type="ECO:0000259" key="9">
    <source>
        <dbReference type="Pfam" id="PF00590"/>
    </source>
</evidence>
<keyword evidence="5" id="KW-0949">S-adenosyl-L-methionine</keyword>
<dbReference type="NCBIfam" id="TIGR01469">
    <property type="entry name" value="cobA_cysG_Cterm"/>
    <property type="match status" value="1"/>
</dbReference>
<keyword evidence="11" id="KW-1185">Reference proteome</keyword>
<keyword evidence="6" id="KW-0627">Porphyrin biosynthesis</keyword>
<dbReference type="Gene3D" id="3.40.1010.10">
    <property type="entry name" value="Cobalt-precorrin-4 Transmethylase, Domain 1"/>
    <property type="match status" value="1"/>
</dbReference>
<dbReference type="EMBL" id="CP124616">
    <property type="protein sequence ID" value="WGW05644.1"/>
    <property type="molecule type" value="Genomic_DNA"/>
</dbReference>
<gene>
    <name evidence="10" type="primary">cobA</name>
    <name evidence="10" type="ORF">QF118_08890</name>
</gene>
<dbReference type="InterPro" id="IPR014777">
    <property type="entry name" value="4pyrrole_Mease_sub1"/>
</dbReference>
<evidence type="ECO:0000256" key="3">
    <source>
        <dbReference type="ARBA" id="ARBA00022603"/>
    </source>
</evidence>
<protein>
    <recommendedName>
        <fullName evidence="2">uroporphyrinogen-III C-methyltransferase</fullName>
        <ecNumber evidence="2">2.1.1.107</ecNumber>
    </recommendedName>
</protein>
<dbReference type="RefSeq" id="WP_282302268.1">
    <property type="nucleotide sequence ID" value="NZ_CP124616.1"/>
</dbReference>
<dbReference type="EC" id="2.1.1.107" evidence="2"/>
<evidence type="ECO:0000256" key="7">
    <source>
        <dbReference type="ARBA" id="ARBA00025705"/>
    </source>
</evidence>
<evidence type="ECO:0000313" key="10">
    <source>
        <dbReference type="EMBL" id="WGW05644.1"/>
    </source>
</evidence>
<organism evidence="10 11">
    <name type="scientific">Tropicibacter oceani</name>
    <dbReference type="NCBI Taxonomy" id="3058420"/>
    <lineage>
        <taxon>Bacteria</taxon>
        <taxon>Pseudomonadati</taxon>
        <taxon>Pseudomonadota</taxon>
        <taxon>Alphaproteobacteria</taxon>
        <taxon>Rhodobacterales</taxon>
        <taxon>Roseobacteraceae</taxon>
        <taxon>Tropicibacter</taxon>
    </lineage>
</organism>
<dbReference type="GO" id="GO:0004851">
    <property type="term" value="F:uroporphyrin-III C-methyltransferase activity"/>
    <property type="evidence" value="ECO:0007669"/>
    <property type="project" value="UniProtKB-EC"/>
</dbReference>
<dbReference type="Proteomes" id="UP001241605">
    <property type="component" value="Chromosome"/>
</dbReference>
<dbReference type="Gene3D" id="3.30.950.10">
    <property type="entry name" value="Methyltransferase, Cobalt-precorrin-4 Transmethylase, Domain 2"/>
    <property type="match status" value="1"/>
</dbReference>
<dbReference type="NCBIfam" id="NF004790">
    <property type="entry name" value="PRK06136.1"/>
    <property type="match status" value="1"/>
</dbReference>
<comment type="similarity">
    <text evidence="1 8">Belongs to the precorrin methyltransferase family.</text>
</comment>
<evidence type="ECO:0000256" key="6">
    <source>
        <dbReference type="ARBA" id="ARBA00023244"/>
    </source>
</evidence>
<dbReference type="PROSITE" id="PS00839">
    <property type="entry name" value="SUMT_1"/>
    <property type="match status" value="1"/>
</dbReference>
<keyword evidence="3 8" id="KW-0489">Methyltransferase</keyword>
<dbReference type="SUPFAM" id="SSF53790">
    <property type="entry name" value="Tetrapyrrole methylase"/>
    <property type="match status" value="1"/>
</dbReference>
<reference evidence="10 11" key="1">
    <citation type="submission" date="2023-05" db="EMBL/GenBank/DDBJ databases">
        <title>YMD87, complete Genome.</title>
        <authorList>
            <person name="Zhang J."/>
            <person name="Xu X."/>
        </authorList>
    </citation>
    <scope>NUCLEOTIDE SEQUENCE [LARGE SCALE GENOMIC DNA]</scope>
    <source>
        <strain evidence="10 11">YMD87</strain>
    </source>
</reference>
<evidence type="ECO:0000256" key="1">
    <source>
        <dbReference type="ARBA" id="ARBA00005879"/>
    </source>
</evidence>
<evidence type="ECO:0000256" key="8">
    <source>
        <dbReference type="RuleBase" id="RU003960"/>
    </source>
</evidence>
<evidence type="ECO:0000256" key="5">
    <source>
        <dbReference type="ARBA" id="ARBA00022691"/>
    </source>
</evidence>
<dbReference type="InterPro" id="IPR035996">
    <property type="entry name" value="4pyrrol_Methylase_sf"/>
</dbReference>
<evidence type="ECO:0000313" key="11">
    <source>
        <dbReference type="Proteomes" id="UP001241605"/>
    </source>
</evidence>